<dbReference type="PANTHER" id="PTHR11803:SF58">
    <property type="entry name" value="PROTEIN HMF1-RELATED"/>
    <property type="match status" value="1"/>
</dbReference>
<keyword evidence="4" id="KW-1185">Reference proteome</keyword>
<dbReference type="InterPro" id="IPR035959">
    <property type="entry name" value="RutC-like_sf"/>
</dbReference>
<organism evidence="3 4">
    <name type="scientific">Streptomyces clavuligerus</name>
    <dbReference type="NCBI Taxonomy" id="1901"/>
    <lineage>
        <taxon>Bacteria</taxon>
        <taxon>Bacillati</taxon>
        <taxon>Actinomycetota</taxon>
        <taxon>Actinomycetes</taxon>
        <taxon>Kitasatosporales</taxon>
        <taxon>Streptomycetaceae</taxon>
        <taxon>Streptomyces</taxon>
    </lineage>
</organism>
<dbReference type="STRING" id="1901.BB341_12250"/>
<evidence type="ECO:0000313" key="4">
    <source>
        <dbReference type="Proteomes" id="UP000002357"/>
    </source>
</evidence>
<evidence type="ECO:0000256" key="2">
    <source>
        <dbReference type="SAM" id="MobiDB-lite"/>
    </source>
</evidence>
<evidence type="ECO:0000313" key="3">
    <source>
        <dbReference type="EMBL" id="EFG08341.1"/>
    </source>
</evidence>
<dbReference type="Proteomes" id="UP000002357">
    <property type="component" value="Chromosome"/>
</dbReference>
<protein>
    <submittedName>
        <fullName evidence="3">Putative translation initiation inhibitor, yjgF family</fullName>
    </submittedName>
</protein>
<name>E2PZ10_STRCL</name>
<dbReference type="InterPro" id="IPR006175">
    <property type="entry name" value="YjgF/YER057c/UK114"/>
</dbReference>
<reference evidence="3 4" key="1">
    <citation type="journal article" date="2010" name="Genome Biol. Evol.">
        <title>The sequence of a 1.8-mb bacterial linear plasmid reveals a rich evolutionary reservoir of secondary metabolic pathways.</title>
        <authorList>
            <person name="Medema M.H."/>
            <person name="Trefzer A."/>
            <person name="Kovalchuk A."/>
            <person name="van den Berg M."/>
            <person name="Mueller U."/>
            <person name="Heijne W."/>
            <person name="Wu L."/>
            <person name="Alam M.T."/>
            <person name="Ronning C.M."/>
            <person name="Nierman W.C."/>
            <person name="Bovenberg R.A.L."/>
            <person name="Breitling R."/>
            <person name="Takano E."/>
        </authorList>
    </citation>
    <scope>NUCLEOTIDE SEQUENCE [LARGE SCALE GENOMIC DNA]</scope>
    <source>
        <strain evidence="4">ATCC 27064 / DSM 738 / JCM 4710 / NBRC 13307 / NCIMB 12785 / NRRL 3585 / VKM Ac-602</strain>
    </source>
</reference>
<dbReference type="Pfam" id="PF01042">
    <property type="entry name" value="Ribonuc_L-PSP"/>
    <property type="match status" value="1"/>
</dbReference>
<accession>E2PZ10</accession>
<dbReference type="EMBL" id="CM000913">
    <property type="protein sequence ID" value="EFG08341.1"/>
    <property type="molecule type" value="Genomic_DNA"/>
</dbReference>
<dbReference type="GO" id="GO:0005829">
    <property type="term" value="C:cytosol"/>
    <property type="evidence" value="ECO:0007669"/>
    <property type="project" value="TreeGrafter"/>
</dbReference>
<proteinExistence type="inferred from homology"/>
<gene>
    <name evidence="3" type="ORF">SCLAV_3270</name>
</gene>
<dbReference type="PANTHER" id="PTHR11803">
    <property type="entry name" value="2-IMINOBUTANOATE/2-IMINOPROPANOATE DEAMINASE RIDA"/>
    <property type="match status" value="1"/>
</dbReference>
<dbReference type="SUPFAM" id="SSF55298">
    <property type="entry name" value="YjgF-like"/>
    <property type="match status" value="1"/>
</dbReference>
<feature type="region of interest" description="Disordered" evidence="2">
    <location>
        <begin position="1"/>
        <end position="33"/>
    </location>
</feature>
<dbReference type="eggNOG" id="COG0251">
    <property type="taxonomic scope" value="Bacteria"/>
</dbReference>
<dbReference type="Gene3D" id="3.30.1330.40">
    <property type="entry name" value="RutC-like"/>
    <property type="match status" value="1"/>
</dbReference>
<evidence type="ECO:0000256" key="1">
    <source>
        <dbReference type="ARBA" id="ARBA00010552"/>
    </source>
</evidence>
<dbReference type="AlphaFoldDB" id="E2PZ10"/>
<comment type="similarity">
    <text evidence="1">Belongs to the RutC family.</text>
</comment>
<dbReference type="CDD" id="cd00448">
    <property type="entry name" value="YjgF_YER057c_UK114_family"/>
    <property type="match status" value="1"/>
</dbReference>
<sequence length="185" mass="19274">MAARSALRLRTPRTADERTARTPSGSAADAPAVPGKAGAAWAFSSETHRMNLRIDRINSEGLHPTPGYHHVTVVEAGRTAYLAGQCPLDPTGAVVGLGDLGRQIDQIAANAHAALAVVGARPEDVIRTVIYVVSTDVEVLADAWRRLNSSVVGAAFTSASTLLGVAQLGFPGQLIEVDFTAALPD</sequence>
<dbReference type="GO" id="GO:0019239">
    <property type="term" value="F:deaminase activity"/>
    <property type="evidence" value="ECO:0007669"/>
    <property type="project" value="TreeGrafter"/>
</dbReference>